<gene>
    <name evidence="2" type="ORF">DCF19_08670</name>
</gene>
<dbReference type="Pfam" id="PF06527">
    <property type="entry name" value="TniQ"/>
    <property type="match status" value="1"/>
</dbReference>
<reference evidence="2 3" key="1">
    <citation type="submission" date="2018-04" db="EMBL/GenBank/DDBJ databases">
        <authorList>
            <person name="Go L.Y."/>
            <person name="Mitchell J.A."/>
        </authorList>
    </citation>
    <scope>NUCLEOTIDE SEQUENCE [LARGE SCALE GENOMIC DNA]</scope>
    <source>
        <strain evidence="2">ULC066bin1</strain>
    </source>
</reference>
<evidence type="ECO:0000313" key="3">
    <source>
        <dbReference type="Proteomes" id="UP000249467"/>
    </source>
</evidence>
<organism evidence="2 3">
    <name type="scientific">Pseudanabaena frigida</name>
    <dbReference type="NCBI Taxonomy" id="945775"/>
    <lineage>
        <taxon>Bacteria</taxon>
        <taxon>Bacillati</taxon>
        <taxon>Cyanobacteriota</taxon>
        <taxon>Cyanophyceae</taxon>
        <taxon>Pseudanabaenales</taxon>
        <taxon>Pseudanabaenaceae</taxon>
        <taxon>Pseudanabaena</taxon>
    </lineage>
</organism>
<name>A0A2W4WBX9_9CYAN</name>
<feature type="domain" description="TniQ" evidence="1">
    <location>
        <begin position="11"/>
        <end position="128"/>
    </location>
</feature>
<dbReference type="AlphaFoldDB" id="A0A2W4WBX9"/>
<evidence type="ECO:0000313" key="2">
    <source>
        <dbReference type="EMBL" id="PZO41970.1"/>
    </source>
</evidence>
<accession>A0A2W4WBX9</accession>
<dbReference type="EMBL" id="QBML01000009">
    <property type="protein sequence ID" value="PZO41970.1"/>
    <property type="molecule type" value="Genomic_DNA"/>
</dbReference>
<reference evidence="2 3" key="2">
    <citation type="submission" date="2018-06" db="EMBL/GenBank/DDBJ databases">
        <title>Metagenomic assembly of (sub)arctic Cyanobacteria and their associated microbiome from non-axenic cultures.</title>
        <authorList>
            <person name="Baurain D."/>
        </authorList>
    </citation>
    <scope>NUCLEOTIDE SEQUENCE [LARGE SCALE GENOMIC DNA]</scope>
    <source>
        <strain evidence="2">ULC066bin1</strain>
    </source>
</reference>
<protein>
    <recommendedName>
        <fullName evidence="1">TniQ domain-containing protein</fullName>
    </recommendedName>
</protein>
<evidence type="ECO:0000259" key="1">
    <source>
        <dbReference type="Pfam" id="PF06527"/>
    </source>
</evidence>
<dbReference type="Proteomes" id="UP000249467">
    <property type="component" value="Unassembled WGS sequence"/>
</dbReference>
<dbReference type="InterPro" id="IPR009492">
    <property type="entry name" value="TniQ"/>
</dbReference>
<sequence>MESLEIQPWFFWVEPYEGESISHFLGRFKRANDLTSSGLGKAAGIGGTLARWEKFWFNPRPSQQELEALAKVVGIDAFRLAQMLPTMGEGMDCEPIKLCGACYAESACHLIRWQLKATRGCSRHGLRLISECPKCGAKFKIPALWIDGHCHRCFTTFAEMRKYQKPVKPT</sequence>
<comment type="caution">
    <text evidence="2">The sequence shown here is derived from an EMBL/GenBank/DDBJ whole genome shotgun (WGS) entry which is preliminary data.</text>
</comment>
<proteinExistence type="predicted"/>